<dbReference type="InterPro" id="IPR050177">
    <property type="entry name" value="Lipid_A_modif_metabolic_enz"/>
</dbReference>
<organism evidence="2 3">
    <name type="scientific">Nocardia mexicana</name>
    <dbReference type="NCBI Taxonomy" id="279262"/>
    <lineage>
        <taxon>Bacteria</taxon>
        <taxon>Bacillati</taxon>
        <taxon>Actinomycetota</taxon>
        <taxon>Actinomycetes</taxon>
        <taxon>Mycobacteriales</taxon>
        <taxon>Nocardiaceae</taxon>
        <taxon>Nocardia</taxon>
    </lineage>
</organism>
<dbReference type="Proteomes" id="UP000255355">
    <property type="component" value="Unassembled WGS sequence"/>
</dbReference>
<sequence>MSDRTAVLVTGASGLVGSEVVSRLAARGRPSIAVTHRNPRIALGDGRVVEAAEFGTAAPVTYVRGNVREPGFGLSEELSDRLGQSVGAVVHSAATTAFDAPQPLYDELNVAGTAHAIELAQRWDVPLIYISTAYVAGVRDGAVAESDYDRGQSFANGYERSKFQAEGLVRAAAGLRWAIVRPAIVTGDAETGVIRDYKNMYTMVKMIVEGKLRTLPGRYTATLALAPLDHVADVATAVVERFDDVEGRVFHATGAAPLSLREISDVLAEYPSFGVPTFVPTATFALDDLDDLEREYYRRIGAQYVSYLDHQPVFDATNTRDLLGLTPPETGKDYLRAVLDHCLESGYLGAALPDLAELMSEIN</sequence>
<dbReference type="PANTHER" id="PTHR43245">
    <property type="entry name" value="BIFUNCTIONAL POLYMYXIN RESISTANCE PROTEIN ARNA"/>
    <property type="match status" value="1"/>
</dbReference>
<dbReference type="AlphaFoldDB" id="A0A370GNV5"/>
<dbReference type="OrthoDB" id="5241256at2"/>
<dbReference type="SUPFAM" id="SSF51735">
    <property type="entry name" value="NAD(P)-binding Rossmann-fold domains"/>
    <property type="match status" value="1"/>
</dbReference>
<evidence type="ECO:0000313" key="3">
    <source>
        <dbReference type="Proteomes" id="UP000255355"/>
    </source>
</evidence>
<dbReference type="STRING" id="1210089.GCA_001613165_06796"/>
<accession>A0A370GNV5</accession>
<reference evidence="2 3" key="1">
    <citation type="submission" date="2018-07" db="EMBL/GenBank/DDBJ databases">
        <title>Genomic Encyclopedia of Type Strains, Phase IV (KMG-IV): sequencing the most valuable type-strain genomes for metagenomic binning, comparative biology and taxonomic classification.</title>
        <authorList>
            <person name="Goeker M."/>
        </authorList>
    </citation>
    <scope>NUCLEOTIDE SEQUENCE [LARGE SCALE GENOMIC DNA]</scope>
    <source>
        <strain evidence="2 3">DSM 44952</strain>
    </source>
</reference>
<keyword evidence="3" id="KW-1185">Reference proteome</keyword>
<proteinExistence type="predicted"/>
<dbReference type="Pfam" id="PF07993">
    <property type="entry name" value="NAD_binding_4"/>
    <property type="match status" value="1"/>
</dbReference>
<evidence type="ECO:0000259" key="1">
    <source>
        <dbReference type="Pfam" id="PF07993"/>
    </source>
</evidence>
<dbReference type="RefSeq" id="WP_068029410.1">
    <property type="nucleotide sequence ID" value="NZ_QQAZ01000015.1"/>
</dbReference>
<dbReference type="InterPro" id="IPR036291">
    <property type="entry name" value="NAD(P)-bd_dom_sf"/>
</dbReference>
<gene>
    <name evidence="2" type="ORF">DFR68_11598</name>
</gene>
<dbReference type="InterPro" id="IPR013120">
    <property type="entry name" value="FAR_NAD-bd"/>
</dbReference>
<name>A0A370GNV5_9NOCA</name>
<comment type="caution">
    <text evidence="2">The sequence shown here is derived from an EMBL/GenBank/DDBJ whole genome shotgun (WGS) entry which is preliminary data.</text>
</comment>
<dbReference type="Gene3D" id="3.40.50.720">
    <property type="entry name" value="NAD(P)-binding Rossmann-like Domain"/>
    <property type="match status" value="1"/>
</dbReference>
<dbReference type="PANTHER" id="PTHR43245:SF51">
    <property type="entry name" value="SHORT CHAIN DEHYDROGENASE_REDUCTASE FAMILY 42E, MEMBER 2"/>
    <property type="match status" value="1"/>
</dbReference>
<protein>
    <submittedName>
        <fullName evidence="2">Thioester reductase-like protein</fullName>
    </submittedName>
</protein>
<dbReference type="EMBL" id="QQAZ01000015">
    <property type="protein sequence ID" value="RDI44946.1"/>
    <property type="molecule type" value="Genomic_DNA"/>
</dbReference>
<feature type="domain" description="Thioester reductase (TE)" evidence="1">
    <location>
        <begin position="9"/>
        <end position="234"/>
    </location>
</feature>
<evidence type="ECO:0000313" key="2">
    <source>
        <dbReference type="EMBL" id="RDI44946.1"/>
    </source>
</evidence>